<dbReference type="STRING" id="1121898.GCA_000422725_03571"/>
<proteinExistence type="predicted"/>
<sequence>MKVDQKGHTVTIKDTQGSSSAFLQKVTAEYNTFKDKNIILDLTQDTGIQLPDVLAYLQLSDKHRKNKKSFVIVVNDFDFNEVPDEMLVVPTVLEAHDIIEMEEIERDLGF</sequence>
<evidence type="ECO:0000313" key="1">
    <source>
        <dbReference type="EMBL" id="KGO91990.1"/>
    </source>
</evidence>
<gene>
    <name evidence="1" type="ORF">Q766_15220</name>
</gene>
<dbReference type="RefSeq" id="WP_026989674.1">
    <property type="nucleotide sequence ID" value="NZ_AUGP01000001.1"/>
</dbReference>
<keyword evidence="2" id="KW-1185">Reference proteome</keyword>
<comment type="caution">
    <text evidence="1">The sequence shown here is derived from an EMBL/GenBank/DDBJ whole genome shotgun (WGS) entry which is preliminary data.</text>
</comment>
<dbReference type="EMBL" id="JRLY01000013">
    <property type="protein sequence ID" value="KGO91990.1"/>
    <property type="molecule type" value="Genomic_DNA"/>
</dbReference>
<dbReference type="Proteomes" id="UP000030111">
    <property type="component" value="Unassembled WGS sequence"/>
</dbReference>
<organism evidence="1 2">
    <name type="scientific">Flavobacterium subsaxonicum WB 4.1-42 = DSM 21790</name>
    <dbReference type="NCBI Taxonomy" id="1121898"/>
    <lineage>
        <taxon>Bacteria</taxon>
        <taxon>Pseudomonadati</taxon>
        <taxon>Bacteroidota</taxon>
        <taxon>Flavobacteriia</taxon>
        <taxon>Flavobacteriales</taxon>
        <taxon>Flavobacteriaceae</taxon>
        <taxon>Flavobacterium</taxon>
    </lineage>
</organism>
<dbReference type="AlphaFoldDB" id="A0A0A2MUU2"/>
<protein>
    <submittedName>
        <fullName evidence="1">Ribonuclease Z</fullName>
    </submittedName>
</protein>
<accession>A0A0A2MUU2</accession>
<name>A0A0A2MUU2_9FLAO</name>
<reference evidence="1 2" key="1">
    <citation type="submission" date="2013-09" db="EMBL/GenBank/DDBJ databases">
        <authorList>
            <person name="Zeng Z."/>
            <person name="Chen C."/>
        </authorList>
    </citation>
    <scope>NUCLEOTIDE SEQUENCE [LARGE SCALE GENOMIC DNA]</scope>
    <source>
        <strain evidence="1 2">WB 4.1-42</strain>
    </source>
</reference>
<dbReference type="eggNOG" id="ENOG5032SIN">
    <property type="taxonomic scope" value="Bacteria"/>
</dbReference>
<dbReference type="OrthoDB" id="1442602at2"/>
<evidence type="ECO:0000313" key="2">
    <source>
        <dbReference type="Proteomes" id="UP000030111"/>
    </source>
</evidence>